<protein>
    <recommendedName>
        <fullName evidence="9">Cyclic nucleotide-binding domain-containing protein</fullName>
    </recommendedName>
</protein>
<evidence type="ECO:0000256" key="4">
    <source>
        <dbReference type="ARBA" id="ARBA00022737"/>
    </source>
</evidence>
<dbReference type="GeneID" id="20222532"/>
<evidence type="ECO:0000256" key="7">
    <source>
        <dbReference type="PIRSR" id="PIRSR000548-1"/>
    </source>
</evidence>
<dbReference type="EMBL" id="GL833163">
    <property type="protein sequence ID" value="EGB03732.1"/>
    <property type="molecule type" value="Genomic_DNA"/>
</dbReference>
<organism evidence="11">
    <name type="scientific">Aureococcus anophagefferens</name>
    <name type="common">Harmful bloom alga</name>
    <dbReference type="NCBI Taxonomy" id="44056"/>
    <lineage>
        <taxon>Eukaryota</taxon>
        <taxon>Sar</taxon>
        <taxon>Stramenopiles</taxon>
        <taxon>Ochrophyta</taxon>
        <taxon>Pelagophyceae</taxon>
        <taxon>Pelagomonadales</taxon>
        <taxon>Pelagomonadaceae</taxon>
        <taxon>Aureococcus</taxon>
    </lineage>
</organism>
<dbReference type="PROSITE" id="PS00889">
    <property type="entry name" value="CNMP_BINDING_2"/>
    <property type="match status" value="1"/>
</dbReference>
<dbReference type="GO" id="GO:0005952">
    <property type="term" value="C:cAMP-dependent protein kinase complex"/>
    <property type="evidence" value="ECO:0007669"/>
    <property type="project" value="InterPro"/>
</dbReference>
<dbReference type="GO" id="GO:0034236">
    <property type="term" value="F:protein kinase A catalytic subunit binding"/>
    <property type="evidence" value="ECO:0007669"/>
    <property type="project" value="TreeGrafter"/>
</dbReference>
<evidence type="ECO:0000313" key="11">
    <source>
        <dbReference type="Proteomes" id="UP000002729"/>
    </source>
</evidence>
<accession>F0YMD6</accession>
<dbReference type="Pfam" id="PF00027">
    <property type="entry name" value="cNMP_binding"/>
    <property type="match status" value="2"/>
</dbReference>
<feature type="domain" description="Cyclic nucleotide-binding" evidence="9">
    <location>
        <begin position="280"/>
        <end position="403"/>
    </location>
</feature>
<dbReference type="FunFam" id="2.60.120.10:FF:000006">
    <property type="entry name" value="cAMP-dependent protein kinase type I-alpha regulatory subunit"/>
    <property type="match status" value="1"/>
</dbReference>
<evidence type="ECO:0000256" key="2">
    <source>
        <dbReference type="ARBA" id="ARBA00022553"/>
    </source>
</evidence>
<dbReference type="InterPro" id="IPR018488">
    <property type="entry name" value="cNMP-bd_CS"/>
</dbReference>
<dbReference type="InterPro" id="IPR014710">
    <property type="entry name" value="RmlC-like_jellyroll"/>
</dbReference>
<dbReference type="GO" id="GO:0004862">
    <property type="term" value="F:cAMP-dependent protein kinase inhibitor activity"/>
    <property type="evidence" value="ECO:0007669"/>
    <property type="project" value="TreeGrafter"/>
</dbReference>
<keyword evidence="3 7" id="KW-0116">cAMP-binding</keyword>
<dbReference type="Gene3D" id="2.60.120.10">
    <property type="entry name" value="Jelly Rolls"/>
    <property type="match status" value="2"/>
</dbReference>
<dbReference type="Proteomes" id="UP000002729">
    <property type="component" value="Unassembled WGS sequence"/>
</dbReference>
<feature type="binding site" evidence="7">
    <location>
        <position position="350"/>
    </location>
    <ligand>
        <name>3',5'-cyclic AMP</name>
        <dbReference type="ChEBI" id="CHEBI:58165"/>
        <label>2</label>
    </ligand>
</feature>
<dbReference type="PIRSF" id="PIRSF000548">
    <property type="entry name" value="PK_regulatory"/>
    <property type="match status" value="1"/>
</dbReference>
<keyword evidence="6 7" id="KW-0114">cAMP</keyword>
<evidence type="ECO:0000256" key="3">
    <source>
        <dbReference type="ARBA" id="ARBA00022566"/>
    </source>
</evidence>
<dbReference type="PANTHER" id="PTHR11635">
    <property type="entry name" value="CAMP-DEPENDENT PROTEIN KINASE REGULATORY CHAIN"/>
    <property type="match status" value="1"/>
</dbReference>
<keyword evidence="2" id="KW-0597">Phosphoprotein</keyword>
<feature type="region of interest" description="Disordered" evidence="8">
    <location>
        <begin position="66"/>
        <end position="97"/>
    </location>
</feature>
<sequence length="408" mass="46040">MADGNFTAESAAQHQAELNDYLQSKSINQLFIQIVESLLIEKPDNPIGFIVEFLQKKYPDQAGVSLATGASQHDREQAAVDGAPDIASDVDDDDDNDDDYIDEIPTLTKNSAYNRDRKRESVCAEVVMENQDDIKEFDKTPEERMRILEILEQQVLFRHLEKEQKEFVARAMFVMEFKSGDTIISQGDDGDNFYVIDRGNVECYKYSDSPDDEALVHTYSPGGAFGELAIMYNAPRAATCRAIADCRLYALDRKAFKVILMKTTIERRSQTKNFLQNVEILKQLKEYELFTMADAMQEMLYEEGDVICRQGDAGSNFYIIKQGSVVCTQADAQGKQQEVAHLTVGDYFGEIALLTSKPRQATVVAGEDHGTLKLLSLDRSTFNRILGSIEDILRRNMSAYNKFRSAQI</sequence>
<dbReference type="PANTHER" id="PTHR11635:SF152">
    <property type="entry name" value="CAMP-DEPENDENT PROTEIN KINASE TYPE I REGULATORY SUBUNIT-RELATED"/>
    <property type="match status" value="1"/>
</dbReference>
<dbReference type="PROSITE" id="PS00888">
    <property type="entry name" value="CNMP_BINDING_1"/>
    <property type="match status" value="2"/>
</dbReference>
<evidence type="ECO:0000256" key="5">
    <source>
        <dbReference type="ARBA" id="ARBA00022741"/>
    </source>
</evidence>
<reference evidence="10 11" key="1">
    <citation type="journal article" date="2011" name="Proc. Natl. Acad. Sci. U.S.A.">
        <title>Niche of harmful alga Aureococcus anophagefferens revealed through ecogenomics.</title>
        <authorList>
            <person name="Gobler C.J."/>
            <person name="Berry D.L."/>
            <person name="Dyhrman S.T."/>
            <person name="Wilhelm S.W."/>
            <person name="Salamov A."/>
            <person name="Lobanov A.V."/>
            <person name="Zhang Y."/>
            <person name="Collier J.L."/>
            <person name="Wurch L.L."/>
            <person name="Kustka A.B."/>
            <person name="Dill B.D."/>
            <person name="Shah M."/>
            <person name="VerBerkmoes N.C."/>
            <person name="Kuo A."/>
            <person name="Terry A."/>
            <person name="Pangilinan J."/>
            <person name="Lindquist E.A."/>
            <person name="Lucas S."/>
            <person name="Paulsen I.T."/>
            <person name="Hattenrath-Lehmann T.K."/>
            <person name="Talmage S.C."/>
            <person name="Walker E.A."/>
            <person name="Koch F."/>
            <person name="Burson A.M."/>
            <person name="Marcoval M.A."/>
            <person name="Tang Y.Z."/>
            <person name="Lecleir G.R."/>
            <person name="Coyne K.J."/>
            <person name="Berg G.M."/>
            <person name="Bertrand E.M."/>
            <person name="Saito M.A."/>
            <person name="Gladyshev V.N."/>
            <person name="Grigoriev I.V."/>
        </authorList>
    </citation>
    <scope>NUCLEOTIDE SEQUENCE [LARGE SCALE GENOMIC DNA]</scope>
    <source>
        <strain evidence="11">CCMP 1984</strain>
    </source>
</reference>
<dbReference type="FunCoup" id="F0YMD6">
    <property type="interactions" value="35"/>
</dbReference>
<feature type="domain" description="Cyclic nucleotide-binding" evidence="9">
    <location>
        <begin position="156"/>
        <end position="277"/>
    </location>
</feature>
<dbReference type="PRINTS" id="PR00103">
    <property type="entry name" value="CAMPKINASE"/>
</dbReference>
<dbReference type="SMART" id="SM00100">
    <property type="entry name" value="cNMP"/>
    <property type="match status" value="2"/>
</dbReference>
<evidence type="ECO:0000256" key="8">
    <source>
        <dbReference type="SAM" id="MobiDB-lite"/>
    </source>
</evidence>
<dbReference type="InterPro" id="IPR018490">
    <property type="entry name" value="cNMP-bd_dom_sf"/>
</dbReference>
<keyword evidence="11" id="KW-1185">Reference proteome</keyword>
<dbReference type="eggNOG" id="KOG1113">
    <property type="taxonomic scope" value="Eukaryota"/>
</dbReference>
<feature type="binding site" evidence="7">
    <location>
        <position position="236"/>
    </location>
    <ligand>
        <name>3',5'-cyclic AMP</name>
        <dbReference type="ChEBI" id="CHEBI:58165"/>
        <label>1</label>
    </ligand>
</feature>
<dbReference type="InterPro" id="IPR012198">
    <property type="entry name" value="cAMP_dep_PK_reg_su"/>
</dbReference>
<dbReference type="SUPFAM" id="SSF47391">
    <property type="entry name" value="Dimerization-anchoring domain of cAMP-dependent PK regulatory subunit"/>
    <property type="match status" value="1"/>
</dbReference>
<dbReference type="PROSITE" id="PS50042">
    <property type="entry name" value="CNMP_BINDING_3"/>
    <property type="match status" value="2"/>
</dbReference>
<dbReference type="CDD" id="cd00038">
    <property type="entry name" value="CAP_ED"/>
    <property type="match status" value="2"/>
</dbReference>
<dbReference type="InParanoid" id="F0YMD6"/>
<dbReference type="RefSeq" id="XP_009041587.1">
    <property type="nucleotide sequence ID" value="XM_009043339.1"/>
</dbReference>
<dbReference type="SUPFAM" id="SSF51206">
    <property type="entry name" value="cAMP-binding domain-like"/>
    <property type="match status" value="2"/>
</dbReference>
<evidence type="ECO:0000313" key="10">
    <source>
        <dbReference type="EMBL" id="EGB03732.1"/>
    </source>
</evidence>
<keyword evidence="4" id="KW-0677">Repeat</keyword>
<feature type="binding site" evidence="7">
    <location>
        <position position="359"/>
    </location>
    <ligand>
        <name>3',5'-cyclic AMP</name>
        <dbReference type="ChEBI" id="CHEBI:58165"/>
        <label>2</label>
    </ligand>
</feature>
<gene>
    <name evidence="10" type="ORF">AURANDRAFT_55450</name>
</gene>
<dbReference type="Gene3D" id="1.20.890.10">
    <property type="entry name" value="cAMP-dependent protein kinase regulatory subunit, dimerization-anchoring domain"/>
    <property type="match status" value="1"/>
</dbReference>
<name>F0YMD6_AURAN</name>
<dbReference type="InterPro" id="IPR000595">
    <property type="entry name" value="cNMP-bd_dom"/>
</dbReference>
<evidence type="ECO:0000259" key="9">
    <source>
        <dbReference type="PROSITE" id="PS50042"/>
    </source>
</evidence>
<evidence type="ECO:0000256" key="6">
    <source>
        <dbReference type="ARBA" id="ARBA00023149"/>
    </source>
</evidence>
<feature type="compositionally biased region" description="Acidic residues" evidence="8">
    <location>
        <begin position="88"/>
        <end position="97"/>
    </location>
</feature>
<dbReference type="AlphaFoldDB" id="F0YMD6"/>
<evidence type="ECO:0000256" key="1">
    <source>
        <dbReference type="ARBA" id="ARBA00005753"/>
    </source>
</evidence>
<dbReference type="OrthoDB" id="417078at2759"/>
<dbReference type="KEGG" id="aaf:AURANDRAFT_55450"/>
<comment type="similarity">
    <text evidence="1">Belongs to the cAMP-dependent kinase regulatory chain family.</text>
</comment>
<dbReference type="CDD" id="cd22981">
    <property type="entry name" value="DD_TbAK-like"/>
    <property type="match status" value="1"/>
</dbReference>
<keyword evidence="5 7" id="KW-0547">Nucleotide-binding</keyword>
<dbReference type="GO" id="GO:0005829">
    <property type="term" value="C:cytosol"/>
    <property type="evidence" value="ECO:0007669"/>
    <property type="project" value="TreeGrafter"/>
</dbReference>
<proteinExistence type="inferred from homology"/>
<dbReference type="InterPro" id="IPR050503">
    <property type="entry name" value="cAMP-dep_PK_reg_su-like"/>
</dbReference>
<dbReference type="GO" id="GO:0030552">
    <property type="term" value="F:cAMP binding"/>
    <property type="evidence" value="ECO:0007669"/>
    <property type="project" value="UniProtKB-KW"/>
</dbReference>
<dbReference type="OMA" id="SQTRCVG"/>
<feature type="binding site" evidence="7">
    <location>
        <position position="227"/>
    </location>
    <ligand>
        <name>3',5'-cyclic AMP</name>
        <dbReference type="ChEBI" id="CHEBI:58165"/>
        <label>1</label>
    </ligand>
</feature>